<dbReference type="Pfam" id="PF09820">
    <property type="entry name" value="AAA-ATPase_like"/>
    <property type="match status" value="1"/>
</dbReference>
<dbReference type="Gene3D" id="3.40.50.300">
    <property type="entry name" value="P-loop containing nucleotide triphosphate hydrolases"/>
    <property type="match status" value="1"/>
</dbReference>
<dbReference type="SUPFAM" id="SSF52540">
    <property type="entry name" value="P-loop containing nucleoside triphosphate hydrolases"/>
    <property type="match status" value="1"/>
</dbReference>
<sequence>MKKPLPIGVADYRRLREDGYYFVDKSLMIQDLLEKKTIVTLITRPRRFGKTLNMSMFSEFFDITKDSRDIFADTKIMRTSYASYMNQYPTIYVSFANAKGSLQDIAKEIKLQLRNEYDRYAHVFSDLGIFDREEYEDIIYHSLRLSDRTLDNISNVLSFLMKMLEKYYGKKVMVFIDEYDTPFIEAHVNGFYEKIRGPLALLLHNALKSSLSLQYALLTGIQRVAKENIFSDLNNLSVYSVKDEAYASYFGFDEKEVSELLSYYGLELDEGVKEMYDGYRMGNQDIYNPWSIIKYADTGALSPYWLNTSANQMIKSAFKDASQAFQEEYESLILQGKLDTWVQMETSFFEVSSTESLWGLLVNAGYLTIARVLDPTNGYYTIRIPNQEVQKEFRSLTAYHMHLEDADLSRLFQALYYGKKGQFIVQYKQVLLRLPSYHDLKDENSYHMMMLGMSAWLSEDYVVQSNRESGTGRYDIMLKAKHAHHPSYLFEFKYTGDAKCDLTQLAKKAVEQIIHNKDDVELKGKVIEVGIAHRGKNCEIVWVERKNKDA</sequence>
<organism evidence="2 3">
    <name type="scientific">Candidatus Fimiplasma intestinipullorum</name>
    <dbReference type="NCBI Taxonomy" id="2840825"/>
    <lineage>
        <taxon>Bacteria</taxon>
        <taxon>Bacillati</taxon>
        <taxon>Bacillota</taxon>
        <taxon>Clostridia</taxon>
        <taxon>Eubacteriales</taxon>
        <taxon>Candidatus Fimiplasma</taxon>
    </lineage>
</organism>
<proteinExistence type="predicted"/>
<dbReference type="Pfam" id="PF08011">
    <property type="entry name" value="PDDEXK_9"/>
    <property type="match status" value="1"/>
</dbReference>
<dbReference type="InterPro" id="IPR012547">
    <property type="entry name" value="PDDEXK_9"/>
</dbReference>
<dbReference type="PANTHER" id="PTHR34825:SF1">
    <property type="entry name" value="AAA-ATPASE-LIKE DOMAIN-CONTAINING PROTEIN"/>
    <property type="match status" value="1"/>
</dbReference>
<dbReference type="EMBL" id="DVMJ01000094">
    <property type="protein sequence ID" value="HIU14513.1"/>
    <property type="molecule type" value="Genomic_DNA"/>
</dbReference>
<protein>
    <submittedName>
        <fullName evidence="2">AAA family ATPase</fullName>
    </submittedName>
</protein>
<dbReference type="InterPro" id="IPR018631">
    <property type="entry name" value="AAA-ATPase-like_dom"/>
</dbReference>
<evidence type="ECO:0000313" key="3">
    <source>
        <dbReference type="Proteomes" id="UP000824175"/>
    </source>
</evidence>
<dbReference type="PANTHER" id="PTHR34825">
    <property type="entry name" value="CONSERVED PROTEIN, WITH A WEAK D-GALACTARATE DEHYDRATASE/ALTRONATE HYDROLASE DOMAIN"/>
    <property type="match status" value="1"/>
</dbReference>
<accession>A0A9D1HPU9</accession>
<gene>
    <name evidence="2" type="ORF">IAD15_10690</name>
</gene>
<feature type="domain" description="AAA-ATPase-like" evidence="1">
    <location>
        <begin position="6"/>
        <end position="230"/>
    </location>
</feature>
<evidence type="ECO:0000313" key="2">
    <source>
        <dbReference type="EMBL" id="HIU14513.1"/>
    </source>
</evidence>
<reference evidence="2" key="2">
    <citation type="journal article" date="2021" name="PeerJ">
        <title>Extensive microbial diversity within the chicken gut microbiome revealed by metagenomics and culture.</title>
        <authorList>
            <person name="Gilroy R."/>
            <person name="Ravi A."/>
            <person name="Getino M."/>
            <person name="Pursley I."/>
            <person name="Horton D.L."/>
            <person name="Alikhan N.F."/>
            <person name="Baker D."/>
            <person name="Gharbi K."/>
            <person name="Hall N."/>
            <person name="Watson M."/>
            <person name="Adriaenssens E.M."/>
            <person name="Foster-Nyarko E."/>
            <person name="Jarju S."/>
            <person name="Secka A."/>
            <person name="Antonio M."/>
            <person name="Oren A."/>
            <person name="Chaudhuri R.R."/>
            <person name="La Ragione R."/>
            <person name="Hildebrand F."/>
            <person name="Pallen M.J."/>
        </authorList>
    </citation>
    <scope>NUCLEOTIDE SEQUENCE</scope>
    <source>
        <strain evidence="2">CHK195-11698</strain>
    </source>
</reference>
<reference evidence="2" key="1">
    <citation type="submission" date="2020-10" db="EMBL/GenBank/DDBJ databases">
        <authorList>
            <person name="Gilroy R."/>
        </authorList>
    </citation>
    <scope>NUCLEOTIDE SEQUENCE</scope>
    <source>
        <strain evidence="2">CHK195-11698</strain>
    </source>
</reference>
<name>A0A9D1HPU9_9FIRM</name>
<dbReference type="AlphaFoldDB" id="A0A9D1HPU9"/>
<evidence type="ECO:0000259" key="1">
    <source>
        <dbReference type="Pfam" id="PF09820"/>
    </source>
</evidence>
<dbReference type="Proteomes" id="UP000824175">
    <property type="component" value="Unassembled WGS sequence"/>
</dbReference>
<dbReference type="InterPro" id="IPR027417">
    <property type="entry name" value="P-loop_NTPase"/>
</dbReference>
<comment type="caution">
    <text evidence="2">The sequence shown here is derived from an EMBL/GenBank/DDBJ whole genome shotgun (WGS) entry which is preliminary data.</text>
</comment>